<feature type="modified residue" description="4-aspartylphosphate" evidence="2">
    <location>
        <position position="53"/>
    </location>
</feature>
<reference evidence="5" key="1">
    <citation type="journal article" date="2019" name="Int. J. Syst. Evol. Microbiol.">
        <title>The Global Catalogue of Microorganisms (GCM) 10K type strain sequencing project: providing services to taxonomists for standard genome sequencing and annotation.</title>
        <authorList>
            <consortium name="The Broad Institute Genomics Platform"/>
            <consortium name="The Broad Institute Genome Sequencing Center for Infectious Disease"/>
            <person name="Wu L."/>
            <person name="Ma J."/>
        </authorList>
    </citation>
    <scope>NUCLEOTIDE SEQUENCE [LARGE SCALE GENOMIC DNA]</scope>
    <source>
        <strain evidence="5">JCM 17250</strain>
    </source>
</reference>
<proteinExistence type="predicted"/>
<comment type="caution">
    <text evidence="4">The sequence shown here is derived from an EMBL/GenBank/DDBJ whole genome shotgun (WGS) entry which is preliminary data.</text>
</comment>
<dbReference type="SUPFAM" id="SSF52172">
    <property type="entry name" value="CheY-like"/>
    <property type="match status" value="1"/>
</dbReference>
<keyword evidence="1 2" id="KW-0597">Phosphoprotein</keyword>
<sequence>MTKTVLIIDDQRGIRLLLEEVIRNEGYHAKSFEDGISAMAEIEINQPDLIIIDHQLPIKSGTEIIELLEEKGYQIPTIIMSGLIESVKSTAKKMKTVKAYFSKPFNIIEAKNTINQLLENNK</sequence>
<dbReference type="InterPro" id="IPR011006">
    <property type="entry name" value="CheY-like_superfamily"/>
</dbReference>
<gene>
    <name evidence="4" type="primary">spo0F</name>
    <name evidence="4" type="ORF">GCM10022410_14310</name>
</gene>
<dbReference type="PANTHER" id="PTHR44591">
    <property type="entry name" value="STRESS RESPONSE REGULATOR PROTEIN 1"/>
    <property type="match status" value="1"/>
</dbReference>
<keyword evidence="5" id="KW-1185">Reference proteome</keyword>
<dbReference type="RefSeq" id="WP_344911709.1">
    <property type="nucleotide sequence ID" value="NZ_BAABDL010000073.1"/>
</dbReference>
<dbReference type="Proteomes" id="UP001501734">
    <property type="component" value="Unassembled WGS sequence"/>
</dbReference>
<evidence type="ECO:0000313" key="4">
    <source>
        <dbReference type="EMBL" id="GAA4069536.1"/>
    </source>
</evidence>
<evidence type="ECO:0000259" key="3">
    <source>
        <dbReference type="PROSITE" id="PS50110"/>
    </source>
</evidence>
<evidence type="ECO:0000256" key="2">
    <source>
        <dbReference type="PROSITE-ProRule" id="PRU00169"/>
    </source>
</evidence>
<dbReference type="SMART" id="SM00448">
    <property type="entry name" value="REC"/>
    <property type="match status" value="1"/>
</dbReference>
<name>A0ABP7VLC8_9BACI</name>
<evidence type="ECO:0000256" key="1">
    <source>
        <dbReference type="ARBA" id="ARBA00022553"/>
    </source>
</evidence>
<protein>
    <submittedName>
        <fullName evidence="4">Sporulation initiation phosphotransferase Spo0F</fullName>
    </submittedName>
</protein>
<dbReference type="PANTHER" id="PTHR44591:SF3">
    <property type="entry name" value="RESPONSE REGULATORY DOMAIN-CONTAINING PROTEIN"/>
    <property type="match status" value="1"/>
</dbReference>
<evidence type="ECO:0000313" key="5">
    <source>
        <dbReference type="Proteomes" id="UP001501734"/>
    </source>
</evidence>
<dbReference type="InterPro" id="IPR001789">
    <property type="entry name" value="Sig_transdc_resp-reg_receiver"/>
</dbReference>
<dbReference type="EMBL" id="BAABDL010000073">
    <property type="protein sequence ID" value="GAA4069536.1"/>
    <property type="molecule type" value="Genomic_DNA"/>
</dbReference>
<dbReference type="Pfam" id="PF00072">
    <property type="entry name" value="Response_reg"/>
    <property type="match status" value="1"/>
</dbReference>
<feature type="domain" description="Response regulatory" evidence="3">
    <location>
        <begin position="4"/>
        <end position="118"/>
    </location>
</feature>
<dbReference type="CDD" id="cd00156">
    <property type="entry name" value="REC"/>
    <property type="match status" value="1"/>
</dbReference>
<dbReference type="PROSITE" id="PS50110">
    <property type="entry name" value="RESPONSE_REGULATORY"/>
    <property type="match status" value="1"/>
</dbReference>
<dbReference type="InterPro" id="IPR050595">
    <property type="entry name" value="Bact_response_regulator"/>
</dbReference>
<organism evidence="4 5">
    <name type="scientific">Amphibacillus indicireducens</name>
    <dbReference type="NCBI Taxonomy" id="1076330"/>
    <lineage>
        <taxon>Bacteria</taxon>
        <taxon>Bacillati</taxon>
        <taxon>Bacillota</taxon>
        <taxon>Bacilli</taxon>
        <taxon>Bacillales</taxon>
        <taxon>Bacillaceae</taxon>
        <taxon>Amphibacillus</taxon>
    </lineage>
</organism>
<accession>A0ABP7VLC8</accession>
<dbReference type="Gene3D" id="3.40.50.2300">
    <property type="match status" value="1"/>
</dbReference>